<evidence type="ECO:0000256" key="5">
    <source>
        <dbReference type="ARBA" id="ARBA00022801"/>
    </source>
</evidence>
<dbReference type="PANTHER" id="PTHR45650">
    <property type="entry name" value="GDSL-LIKE LIPASE/ACYLHYDROLASE-RELATED"/>
    <property type="match status" value="1"/>
</dbReference>
<dbReference type="Gene3D" id="3.40.50.1110">
    <property type="entry name" value="SGNH hydrolase"/>
    <property type="match status" value="1"/>
</dbReference>
<comment type="subcellular location">
    <subcellularLocation>
        <location evidence="1">Secreted</location>
    </subcellularLocation>
</comment>
<keyword evidence="6" id="KW-0442">Lipid degradation</keyword>
<evidence type="ECO:0000256" key="2">
    <source>
        <dbReference type="ARBA" id="ARBA00008668"/>
    </source>
</evidence>
<comment type="similarity">
    <text evidence="2">Belongs to the 'GDSL' lipolytic enzyme family.</text>
</comment>
<organism evidence="8 9">
    <name type="scientific">Acorus gramineus</name>
    <name type="common">Dwarf sweet flag</name>
    <dbReference type="NCBI Taxonomy" id="55184"/>
    <lineage>
        <taxon>Eukaryota</taxon>
        <taxon>Viridiplantae</taxon>
        <taxon>Streptophyta</taxon>
        <taxon>Embryophyta</taxon>
        <taxon>Tracheophyta</taxon>
        <taxon>Spermatophyta</taxon>
        <taxon>Magnoliopsida</taxon>
        <taxon>Liliopsida</taxon>
        <taxon>Acoraceae</taxon>
        <taxon>Acorus</taxon>
    </lineage>
</organism>
<evidence type="ECO:0000256" key="1">
    <source>
        <dbReference type="ARBA" id="ARBA00004613"/>
    </source>
</evidence>
<evidence type="ECO:0000256" key="7">
    <source>
        <dbReference type="ARBA" id="ARBA00023098"/>
    </source>
</evidence>
<evidence type="ECO:0000313" key="8">
    <source>
        <dbReference type="EMBL" id="KAK1268285.1"/>
    </source>
</evidence>
<evidence type="ECO:0000256" key="3">
    <source>
        <dbReference type="ARBA" id="ARBA00022525"/>
    </source>
</evidence>
<dbReference type="Proteomes" id="UP001179952">
    <property type="component" value="Unassembled WGS sequence"/>
</dbReference>
<keyword evidence="5" id="KW-0378">Hydrolase</keyword>
<comment type="caution">
    <text evidence="8">The sequence shown here is derived from an EMBL/GenBank/DDBJ whole genome shotgun (WGS) entry which is preliminary data.</text>
</comment>
<keyword evidence="9" id="KW-1185">Reference proteome</keyword>
<protein>
    <submittedName>
        <fullName evidence="8">GDSL esterase/lipase</fullName>
    </submittedName>
</protein>
<dbReference type="InterPro" id="IPR035669">
    <property type="entry name" value="SGNH_plant_lipase-like"/>
</dbReference>
<dbReference type="InterPro" id="IPR036514">
    <property type="entry name" value="SGNH_hydro_sf"/>
</dbReference>
<reference evidence="8" key="1">
    <citation type="journal article" date="2023" name="Nat. Commun.">
        <title>Diploid and tetraploid genomes of Acorus and the evolution of monocots.</title>
        <authorList>
            <person name="Ma L."/>
            <person name="Liu K.W."/>
            <person name="Li Z."/>
            <person name="Hsiao Y.Y."/>
            <person name="Qi Y."/>
            <person name="Fu T."/>
            <person name="Tang G.D."/>
            <person name="Zhang D."/>
            <person name="Sun W.H."/>
            <person name="Liu D.K."/>
            <person name="Li Y."/>
            <person name="Chen G.Z."/>
            <person name="Liu X.D."/>
            <person name="Liao X.Y."/>
            <person name="Jiang Y.T."/>
            <person name="Yu X."/>
            <person name="Hao Y."/>
            <person name="Huang J."/>
            <person name="Zhao X.W."/>
            <person name="Ke S."/>
            <person name="Chen Y.Y."/>
            <person name="Wu W.L."/>
            <person name="Hsu J.L."/>
            <person name="Lin Y.F."/>
            <person name="Huang M.D."/>
            <person name="Li C.Y."/>
            <person name="Huang L."/>
            <person name="Wang Z.W."/>
            <person name="Zhao X."/>
            <person name="Zhong W.Y."/>
            <person name="Peng D.H."/>
            <person name="Ahmad S."/>
            <person name="Lan S."/>
            <person name="Zhang J.S."/>
            <person name="Tsai W.C."/>
            <person name="Van de Peer Y."/>
            <person name="Liu Z.J."/>
        </authorList>
    </citation>
    <scope>NUCLEOTIDE SEQUENCE</scope>
    <source>
        <strain evidence="8">SCP</strain>
    </source>
</reference>
<reference evidence="8" key="2">
    <citation type="submission" date="2023-06" db="EMBL/GenBank/DDBJ databases">
        <authorList>
            <person name="Ma L."/>
            <person name="Liu K.-W."/>
            <person name="Li Z."/>
            <person name="Hsiao Y.-Y."/>
            <person name="Qi Y."/>
            <person name="Fu T."/>
            <person name="Tang G."/>
            <person name="Zhang D."/>
            <person name="Sun W.-H."/>
            <person name="Liu D.-K."/>
            <person name="Li Y."/>
            <person name="Chen G.-Z."/>
            <person name="Liu X.-D."/>
            <person name="Liao X.-Y."/>
            <person name="Jiang Y.-T."/>
            <person name="Yu X."/>
            <person name="Hao Y."/>
            <person name="Huang J."/>
            <person name="Zhao X.-W."/>
            <person name="Ke S."/>
            <person name="Chen Y.-Y."/>
            <person name="Wu W.-L."/>
            <person name="Hsu J.-L."/>
            <person name="Lin Y.-F."/>
            <person name="Huang M.-D."/>
            <person name="Li C.-Y."/>
            <person name="Huang L."/>
            <person name="Wang Z.-W."/>
            <person name="Zhao X."/>
            <person name="Zhong W.-Y."/>
            <person name="Peng D.-H."/>
            <person name="Ahmad S."/>
            <person name="Lan S."/>
            <person name="Zhang J.-S."/>
            <person name="Tsai W.-C."/>
            <person name="Van De Peer Y."/>
            <person name="Liu Z.-J."/>
        </authorList>
    </citation>
    <scope>NUCLEOTIDE SEQUENCE</scope>
    <source>
        <strain evidence="8">SCP</strain>
        <tissue evidence="8">Leaves</tissue>
    </source>
</reference>
<name>A0AAV9AWA0_ACOGR</name>
<dbReference type="InterPro" id="IPR001087">
    <property type="entry name" value="GDSL"/>
</dbReference>
<dbReference type="EMBL" id="JAUJYN010000006">
    <property type="protein sequence ID" value="KAK1268285.1"/>
    <property type="molecule type" value="Genomic_DNA"/>
</dbReference>
<dbReference type="InterPro" id="IPR051238">
    <property type="entry name" value="GDSL_esterase/lipase"/>
</dbReference>
<accession>A0AAV9AWA0</accession>
<dbReference type="AlphaFoldDB" id="A0AAV9AWA0"/>
<dbReference type="CDD" id="cd01837">
    <property type="entry name" value="SGNH_plant_lipase_like"/>
    <property type="match status" value="1"/>
</dbReference>
<evidence type="ECO:0000313" key="9">
    <source>
        <dbReference type="Proteomes" id="UP001179952"/>
    </source>
</evidence>
<dbReference type="GO" id="GO:0016788">
    <property type="term" value="F:hydrolase activity, acting on ester bonds"/>
    <property type="evidence" value="ECO:0007669"/>
    <property type="project" value="InterPro"/>
</dbReference>
<proteinExistence type="inferred from homology"/>
<keyword evidence="3" id="KW-0964">Secreted</keyword>
<dbReference type="PANTHER" id="PTHR45650:SF43">
    <property type="entry name" value="GDSL ESTERASE_LIPASE 7-LIKE"/>
    <property type="match status" value="1"/>
</dbReference>
<sequence length="300" mass="32100">MASDSGNNNALQTQAKANYAPYGVDFSGPTGRFTNGRTFADVIAQLLGLPFAPPYMGLSAGQRSTITTGINYASGSAGILTETGTALGRCISLKEQVDLFKETQGRLSADHLLKAIFLISIGSNDYFNNYLSSQYNSSKIYTPQQFADHLLSAYDAELTKLYVLGGRKFLVTEIGAIGCMPVIVNTEKPTGPCSDKVNGLVSLFNAKLPSLLNQLQSQNPGSVFVHNKIFDSTIALINDPAKFAPGSLCQENTQPCGNRRLNVFWDSIHPTEAVSYSTAVGCFNSTGQCTPVNVQQLASA</sequence>
<gene>
    <name evidence="8" type="ORF">QJS04_geneDACA006688</name>
</gene>
<keyword evidence="4" id="KW-0732">Signal</keyword>
<dbReference type="GO" id="GO:0005576">
    <property type="term" value="C:extracellular region"/>
    <property type="evidence" value="ECO:0007669"/>
    <property type="project" value="UniProtKB-SubCell"/>
</dbReference>
<evidence type="ECO:0000256" key="4">
    <source>
        <dbReference type="ARBA" id="ARBA00022729"/>
    </source>
</evidence>
<evidence type="ECO:0000256" key="6">
    <source>
        <dbReference type="ARBA" id="ARBA00022963"/>
    </source>
</evidence>
<dbReference type="GO" id="GO:0016042">
    <property type="term" value="P:lipid catabolic process"/>
    <property type="evidence" value="ECO:0007669"/>
    <property type="project" value="UniProtKB-KW"/>
</dbReference>
<keyword evidence="7" id="KW-0443">Lipid metabolism</keyword>
<dbReference type="Pfam" id="PF00657">
    <property type="entry name" value="Lipase_GDSL"/>
    <property type="match status" value="1"/>
</dbReference>